<dbReference type="SMART" id="SM00448">
    <property type="entry name" value="REC"/>
    <property type="match status" value="1"/>
</dbReference>
<dbReference type="InterPro" id="IPR036890">
    <property type="entry name" value="HATPase_C_sf"/>
</dbReference>
<dbReference type="Proteomes" id="UP000504637">
    <property type="component" value="Unplaced"/>
</dbReference>
<evidence type="ECO:0000313" key="6">
    <source>
        <dbReference type="RefSeq" id="XP_033459193.1"/>
    </source>
</evidence>
<dbReference type="GeneID" id="54365513"/>
<dbReference type="OrthoDB" id="60033at2759"/>
<gene>
    <name evidence="6" type="ORF">K489DRAFT_410503</name>
</gene>
<dbReference type="InterPro" id="IPR011006">
    <property type="entry name" value="CheY-like_superfamily"/>
</dbReference>
<dbReference type="PANTHER" id="PTHR43719">
    <property type="entry name" value="TWO-COMPONENT HISTIDINE KINASE"/>
    <property type="match status" value="1"/>
</dbReference>
<dbReference type="Pfam" id="PF02518">
    <property type="entry name" value="HATPase_c"/>
    <property type="match status" value="1"/>
</dbReference>
<dbReference type="PANTHER" id="PTHR43719:SF30">
    <property type="entry name" value="TWO-COMPONENT SYSTEM RESPONSE REGULATOR"/>
    <property type="match status" value="1"/>
</dbReference>
<dbReference type="PRINTS" id="PR00344">
    <property type="entry name" value="BCTRLSENSOR"/>
</dbReference>
<sequence>MGSVLMQGQVKPNLDWTRNKPAEDLTPFQRFVRDEVDWSQSPLGAPSHWSPQLRQIIQLLVAEPGPAVVYWGEPEDAVIIYNEAYVGIIGSKHPSIQGQLARDGLPEIWDSIHSYLRDQLMTGLMKLGDMQEMMLHRNGFLEESYVSFRLMPILSQEDGTFAGSYATVTEHTLDILAERRSDTIRSLASEIRHATSSSSLWKAVVKGLEKAERDIPLAMLYSAGKADPTQIGEMMCVLESYLGIDPEQPALPRRFGLDSSDYKLAKSFRQAAIHGRPMMFSTGTELLPVDLFATNNSCGHDAHCQSVVICPIKSRESDAIEAFLLIGLNPYRPYDLAYQDFVRMIHESITSLYVSQIMLHEQVEATKLLEAEAALARLTMDKQLAAKQAAFENSELKFSRFGSRIPIGIGIADTKGNVLYGNPAWRRFTQVSETSTKPFDFMACCVPDQDDLIRSLWEDLTQGKPVNSYLRLKTLWTSPDNTQEPMTALWIEAQLLQRTAELEQSELKYKNFADLAPVGVCLLGPDRALQYANRSFFSIMAHPTPSRDFMIGIDPRDAELVHNNLANLKSETTFECRLLRGGQMTNGSAAQRSSNSQAETTQAWILVSAYLEREPTTSIVCWVTDITVQKTMQAVTEQRMKEAIETRRQQERFIDMTSHEIRNPLSAMIHCTDEIIENCQQQQDGFVESSLEAAYTIEYCAKHIRNIVGDVLMLSKLDSKLVEVCPVPTRPRDMVQQALKMFSGEARAQDIEVTYKEHDSMQTLGIDWLLLDPNRVLQVLVNLVTNAIKFTRARPNRKILVSLDASLELPSKHPGDISYIPRRLPWSPDLPDGQRDIITPLYLIIMVEDTGLGLTELEKTVLFERFKQASPKTETKYGGSGLGLFISRDLTEIQGGEIGVRSEPGVGSKFVFYVETKRVDAPEHSPMINIPEITMSIRNSPAKSPLAPIVLGSVGTSRETIESPTGAAQAKRLSAGADASRKILVVEDNLVNQKVLAKQLRKRGFDVATAENGEEALKSLFYTHRYRLTTSAFDLVLMDIEMPVMDGIACVREIRAAEAEGKLEGHVPVIAVTANVRAEQTADAWTAGVDDIATKPYRIDELVKKIENICGSALISQKHLLPTL</sequence>
<dbReference type="SUPFAM" id="SSF55874">
    <property type="entry name" value="ATPase domain of HSP90 chaperone/DNA topoisomerase II/histidine kinase"/>
    <property type="match status" value="1"/>
</dbReference>
<name>A0A6J3M5P0_9PEZI</name>
<feature type="domain" description="Response regulatory" evidence="4">
    <location>
        <begin position="982"/>
        <end position="1110"/>
    </location>
</feature>
<dbReference type="Pfam" id="PF00512">
    <property type="entry name" value="HisKA"/>
    <property type="match status" value="1"/>
</dbReference>
<dbReference type="GO" id="GO:0000155">
    <property type="term" value="F:phosphorelay sensor kinase activity"/>
    <property type="evidence" value="ECO:0007669"/>
    <property type="project" value="InterPro"/>
</dbReference>
<evidence type="ECO:0000259" key="4">
    <source>
        <dbReference type="PROSITE" id="PS50110"/>
    </source>
</evidence>
<evidence type="ECO:0000256" key="2">
    <source>
        <dbReference type="PROSITE-ProRule" id="PRU00169"/>
    </source>
</evidence>
<dbReference type="SUPFAM" id="SSF52172">
    <property type="entry name" value="CheY-like"/>
    <property type="match status" value="1"/>
</dbReference>
<evidence type="ECO:0008006" key="7">
    <source>
        <dbReference type="Google" id="ProtNLM"/>
    </source>
</evidence>
<dbReference type="InterPro" id="IPR036097">
    <property type="entry name" value="HisK_dim/P_sf"/>
</dbReference>
<feature type="domain" description="Histidine kinase" evidence="3">
    <location>
        <begin position="656"/>
        <end position="918"/>
    </location>
</feature>
<dbReference type="Gene3D" id="3.30.565.10">
    <property type="entry name" value="Histidine kinase-like ATPase, C-terminal domain"/>
    <property type="match status" value="1"/>
</dbReference>
<dbReference type="InterPro" id="IPR003594">
    <property type="entry name" value="HATPase_dom"/>
</dbReference>
<dbReference type="InterPro" id="IPR005467">
    <property type="entry name" value="His_kinase_dom"/>
</dbReference>
<evidence type="ECO:0000313" key="5">
    <source>
        <dbReference type="Proteomes" id="UP000504637"/>
    </source>
</evidence>
<dbReference type="Gene3D" id="3.40.50.2300">
    <property type="match status" value="1"/>
</dbReference>
<dbReference type="CDD" id="cd17546">
    <property type="entry name" value="REC_hyHK_CKI1_RcsC-like"/>
    <property type="match status" value="1"/>
</dbReference>
<dbReference type="CDD" id="cd00082">
    <property type="entry name" value="HisKA"/>
    <property type="match status" value="1"/>
</dbReference>
<protein>
    <recommendedName>
        <fullName evidence="7">Histidine kinase</fullName>
    </recommendedName>
</protein>
<keyword evidence="5" id="KW-1185">Reference proteome</keyword>
<dbReference type="InterPro" id="IPR050956">
    <property type="entry name" value="2C_system_His_kinase"/>
</dbReference>
<feature type="modified residue" description="4-aspartylphosphate" evidence="2">
    <location>
        <position position="1039"/>
    </location>
</feature>
<reference evidence="6" key="3">
    <citation type="submission" date="2025-08" db="UniProtKB">
        <authorList>
            <consortium name="RefSeq"/>
        </authorList>
    </citation>
    <scope>IDENTIFICATION</scope>
    <source>
        <strain evidence="6">CBS 342.82</strain>
    </source>
</reference>
<proteinExistence type="predicted"/>
<dbReference type="InterPro" id="IPR004358">
    <property type="entry name" value="Sig_transdc_His_kin-like_C"/>
</dbReference>
<dbReference type="SUPFAM" id="SSF47384">
    <property type="entry name" value="Homodimeric domain of signal transducing histidine kinase"/>
    <property type="match status" value="1"/>
</dbReference>
<dbReference type="PROSITE" id="PS50110">
    <property type="entry name" value="RESPONSE_REGULATORY"/>
    <property type="match status" value="1"/>
</dbReference>
<dbReference type="Gene3D" id="1.10.287.130">
    <property type="match status" value="1"/>
</dbReference>
<dbReference type="SMART" id="SM00388">
    <property type="entry name" value="HisKA"/>
    <property type="match status" value="1"/>
</dbReference>
<evidence type="ECO:0000259" key="3">
    <source>
        <dbReference type="PROSITE" id="PS50109"/>
    </source>
</evidence>
<dbReference type="AlphaFoldDB" id="A0A6J3M5P0"/>
<accession>A0A6J3M5P0</accession>
<dbReference type="Gene3D" id="3.30.450.20">
    <property type="entry name" value="PAS domain"/>
    <property type="match status" value="3"/>
</dbReference>
<keyword evidence="1 2" id="KW-0597">Phosphoprotein</keyword>
<organism evidence="6">
    <name type="scientific">Dissoconium aciculare CBS 342.82</name>
    <dbReference type="NCBI Taxonomy" id="1314786"/>
    <lineage>
        <taxon>Eukaryota</taxon>
        <taxon>Fungi</taxon>
        <taxon>Dikarya</taxon>
        <taxon>Ascomycota</taxon>
        <taxon>Pezizomycotina</taxon>
        <taxon>Dothideomycetes</taxon>
        <taxon>Dothideomycetidae</taxon>
        <taxon>Mycosphaerellales</taxon>
        <taxon>Dissoconiaceae</taxon>
        <taxon>Dissoconium</taxon>
    </lineage>
</organism>
<evidence type="ECO:0000256" key="1">
    <source>
        <dbReference type="ARBA" id="ARBA00022553"/>
    </source>
</evidence>
<dbReference type="PROSITE" id="PS50109">
    <property type="entry name" value="HIS_KIN"/>
    <property type="match status" value="1"/>
</dbReference>
<dbReference type="SUPFAM" id="SSF55785">
    <property type="entry name" value="PYP-like sensor domain (PAS domain)"/>
    <property type="match status" value="2"/>
</dbReference>
<reference evidence="6" key="1">
    <citation type="submission" date="2020-01" db="EMBL/GenBank/DDBJ databases">
        <authorList>
            <consortium name="DOE Joint Genome Institute"/>
            <person name="Haridas S."/>
            <person name="Albert R."/>
            <person name="Binder M."/>
            <person name="Bloem J."/>
            <person name="Labutti K."/>
            <person name="Salamov A."/>
            <person name="Andreopoulos B."/>
            <person name="Baker S.E."/>
            <person name="Barry K."/>
            <person name="Bills G."/>
            <person name="Bluhm B.H."/>
            <person name="Cannon C."/>
            <person name="Castanera R."/>
            <person name="Culley D.E."/>
            <person name="Daum C."/>
            <person name="Ezra D."/>
            <person name="Gonzalez J.B."/>
            <person name="Henrissat B."/>
            <person name="Kuo A."/>
            <person name="Liang C."/>
            <person name="Lipzen A."/>
            <person name="Lutzoni F."/>
            <person name="Magnuson J."/>
            <person name="Mondo S."/>
            <person name="Nolan M."/>
            <person name="Ohm R."/>
            <person name="Pangilinan J."/>
            <person name="Park H.-J."/>
            <person name="Ramirez L."/>
            <person name="Alfaro M."/>
            <person name="Sun H."/>
            <person name="Tritt A."/>
            <person name="Yoshinaga Y."/>
            <person name="Zwiers L.-H."/>
            <person name="Turgeon B.G."/>
            <person name="Goodwin S.B."/>
            <person name="Spatafora J.W."/>
            <person name="Crous P.W."/>
            <person name="Grigoriev I.V."/>
        </authorList>
    </citation>
    <scope>NUCLEOTIDE SEQUENCE</scope>
    <source>
        <strain evidence="6">CBS 342.82</strain>
    </source>
</reference>
<dbReference type="Pfam" id="PF00072">
    <property type="entry name" value="Response_reg"/>
    <property type="match status" value="1"/>
</dbReference>
<dbReference type="SMART" id="SM00387">
    <property type="entry name" value="HATPase_c"/>
    <property type="match status" value="1"/>
</dbReference>
<dbReference type="InterPro" id="IPR035965">
    <property type="entry name" value="PAS-like_dom_sf"/>
</dbReference>
<dbReference type="InterPro" id="IPR003661">
    <property type="entry name" value="HisK_dim/P_dom"/>
</dbReference>
<dbReference type="InterPro" id="IPR001789">
    <property type="entry name" value="Sig_transdc_resp-reg_receiver"/>
</dbReference>
<reference evidence="6" key="2">
    <citation type="submission" date="2020-04" db="EMBL/GenBank/DDBJ databases">
        <authorList>
            <consortium name="NCBI Genome Project"/>
        </authorList>
    </citation>
    <scope>NUCLEOTIDE SEQUENCE</scope>
    <source>
        <strain evidence="6">CBS 342.82</strain>
    </source>
</reference>
<dbReference type="RefSeq" id="XP_033459193.1">
    <property type="nucleotide sequence ID" value="XM_033607714.1"/>
</dbReference>